<dbReference type="UniPathway" id="UPA00378"/>
<evidence type="ECO:0000256" key="13">
    <source>
        <dbReference type="ARBA" id="ARBA00023157"/>
    </source>
</evidence>
<comment type="catalytic activity">
    <reaction evidence="23">
        <text>an alpha-L-Fuc-(1-&gt;2)-beta-D-Gal-(1-&gt;4)-beta-D-GlcNAc derivative + GDP-beta-L-fucose = an alpha-L-Fuc-(1-&gt;2)-beta-D-Gal-(1-&gt;4)-[alpha-L-Fuc-(1-&gt;3)]-beta-D-GlcNAc derivative + GDP + H(+)</text>
        <dbReference type="Rhea" id="RHEA:77191"/>
        <dbReference type="ChEBI" id="CHEBI:15378"/>
        <dbReference type="ChEBI" id="CHEBI:57273"/>
        <dbReference type="ChEBI" id="CHEBI:58189"/>
        <dbReference type="ChEBI" id="CHEBI:133510"/>
        <dbReference type="ChEBI" id="CHEBI:195560"/>
    </reaction>
    <physiologicalReaction direction="left-to-right" evidence="23">
        <dbReference type="Rhea" id="RHEA:77192"/>
    </physiologicalReaction>
</comment>
<evidence type="ECO:0000256" key="9">
    <source>
        <dbReference type="ARBA" id="ARBA00022989"/>
    </source>
</evidence>
<dbReference type="PANTHER" id="PTHR11929:SF10">
    <property type="entry name" value="4-GALACTOSYL-N-ACETYLGLUCOSAMINIDE 3-ALPHA-L-FUCOSYLTRANSFERASE 9"/>
    <property type="match status" value="1"/>
</dbReference>
<comment type="catalytic activity">
    <reaction evidence="15">
        <text>a beta-D-galactosyl-(1-&gt;4)-N-acetyl-beta-D-glucosaminyl derivative + GDP-beta-L-fucose = a beta-D-galactosyl-(1-&gt;4)-[alpha-L-fucosyl-(1-&gt;3)]-N-acetyl-beta-D-glucosaminyl derivative + GDP + H(+)</text>
        <dbReference type="Rhea" id="RHEA:14257"/>
        <dbReference type="ChEBI" id="CHEBI:15378"/>
        <dbReference type="ChEBI" id="CHEBI:57273"/>
        <dbReference type="ChEBI" id="CHEBI:58189"/>
        <dbReference type="ChEBI" id="CHEBI:133507"/>
        <dbReference type="ChEBI" id="CHEBI:137941"/>
        <dbReference type="EC" id="2.4.1.152"/>
    </reaction>
    <physiologicalReaction direction="left-to-right" evidence="15">
        <dbReference type="Rhea" id="RHEA:14258"/>
    </physiologicalReaction>
</comment>
<keyword evidence="6 24" id="KW-0808">Transferase</keyword>
<evidence type="ECO:0000256" key="3">
    <source>
        <dbReference type="ARBA" id="ARBA00008919"/>
    </source>
</evidence>
<keyword evidence="8" id="KW-0735">Signal-anchor</keyword>
<evidence type="ECO:0000256" key="7">
    <source>
        <dbReference type="ARBA" id="ARBA00022692"/>
    </source>
</evidence>
<evidence type="ECO:0000256" key="18">
    <source>
        <dbReference type="ARBA" id="ARBA00036295"/>
    </source>
</evidence>
<evidence type="ECO:0000256" key="19">
    <source>
        <dbReference type="ARBA" id="ARBA00036481"/>
    </source>
</evidence>
<evidence type="ECO:0000256" key="14">
    <source>
        <dbReference type="ARBA" id="ARBA00023180"/>
    </source>
</evidence>
<evidence type="ECO:0000313" key="28">
    <source>
        <dbReference type="Proteomes" id="UP001501920"/>
    </source>
</evidence>
<comment type="catalytic activity">
    <reaction evidence="22">
        <text>beta-D-Gal-(1-&gt;4)-beta-D-GlcNAc-(1-&gt;3)-beta-D-Gal-(1-&gt;4)-D-Glc + GDP-beta-L-fucose = beta-D-Gal-(1-&gt;4)-[alpha-L-Fuc-(1-&gt;3)]-beta-D-GlcNAc-(1-&gt;3)-beta-D-Gal-(1-&gt;4)-D-Glc + GDP + H(+)</text>
        <dbReference type="Rhea" id="RHEA:77187"/>
        <dbReference type="ChEBI" id="CHEBI:15378"/>
        <dbReference type="ChEBI" id="CHEBI:57273"/>
        <dbReference type="ChEBI" id="CHEBI:58189"/>
        <dbReference type="ChEBI" id="CHEBI:60239"/>
        <dbReference type="ChEBI" id="CHEBI:61352"/>
    </reaction>
    <physiologicalReaction direction="left-to-right" evidence="22">
        <dbReference type="Rhea" id="RHEA:77188"/>
    </physiologicalReaction>
</comment>
<keyword evidence="12" id="KW-0472">Membrane</keyword>
<keyword evidence="10 24" id="KW-0333">Golgi apparatus</keyword>
<dbReference type="EC" id="2.4.1.-" evidence="24"/>
<reference evidence="27 28" key="1">
    <citation type="submission" date="2020-10" db="EMBL/GenBank/DDBJ databases">
        <title>Pygocentrus nattereri (red-bellied piranha) genome, fPygNat1, primary haplotype.</title>
        <authorList>
            <person name="Myers G."/>
            <person name="Meyer A."/>
            <person name="Karagic N."/>
            <person name="Pippel M."/>
            <person name="Winkler S."/>
            <person name="Tracey A."/>
            <person name="Wood J."/>
            <person name="Formenti G."/>
            <person name="Howe K."/>
            <person name="Fedrigo O."/>
            <person name="Jarvis E.D."/>
        </authorList>
    </citation>
    <scope>NUCLEOTIDE SEQUENCE [LARGE SCALE GENOMIC DNA]</scope>
</reference>
<dbReference type="Pfam" id="PF17039">
    <property type="entry name" value="Glyco_tran_10_N"/>
    <property type="match status" value="1"/>
</dbReference>
<dbReference type="Proteomes" id="UP001501920">
    <property type="component" value="Chromosome 11"/>
</dbReference>
<evidence type="ECO:0000256" key="22">
    <source>
        <dbReference type="ARBA" id="ARBA00043828"/>
    </source>
</evidence>
<evidence type="ECO:0000256" key="16">
    <source>
        <dbReference type="ARBA" id="ARBA00036053"/>
    </source>
</evidence>
<dbReference type="GO" id="GO:0032580">
    <property type="term" value="C:Golgi cisterna membrane"/>
    <property type="evidence" value="ECO:0007669"/>
    <property type="project" value="UniProtKB-SubCell"/>
</dbReference>
<keyword evidence="14" id="KW-0325">Glycoprotein</keyword>
<comment type="subcellular location">
    <subcellularLocation>
        <location evidence="24">Golgi apparatus</location>
        <location evidence="24">Golgi stack membrane</location>
        <topology evidence="24">Single-pass type II membrane protein</topology>
    </subcellularLocation>
    <subcellularLocation>
        <location evidence="21">Golgi apparatus</location>
        <location evidence="21">trans-Golgi network membrane</location>
        <topology evidence="21">Single-pass type II membrane protein</topology>
    </subcellularLocation>
</comment>
<dbReference type="InterPro" id="IPR038577">
    <property type="entry name" value="GT10-like_C_sf"/>
</dbReference>
<keyword evidence="13" id="KW-1015">Disulfide bond</keyword>
<dbReference type="STRING" id="42514.ENSPNAP00000001378"/>
<evidence type="ECO:0000256" key="10">
    <source>
        <dbReference type="ARBA" id="ARBA00023034"/>
    </source>
</evidence>
<evidence type="ECO:0000256" key="12">
    <source>
        <dbReference type="ARBA" id="ARBA00023136"/>
    </source>
</evidence>
<evidence type="ECO:0000256" key="1">
    <source>
        <dbReference type="ARBA" id="ARBA00004922"/>
    </source>
</evidence>
<evidence type="ECO:0000256" key="11">
    <source>
        <dbReference type="ARBA" id="ARBA00023098"/>
    </source>
</evidence>
<comment type="catalytic activity">
    <reaction evidence="20">
        <text>a neolactoside nLc4Cer + GDP-beta-L-fucose = a neolactoside III(3)-alpha-Fuc-nLc4Cer + GDP + H(+)</text>
        <dbReference type="Rhea" id="RHEA:48376"/>
        <dbReference type="ChEBI" id="CHEBI:15378"/>
        <dbReference type="ChEBI" id="CHEBI:57273"/>
        <dbReference type="ChEBI" id="CHEBI:58189"/>
        <dbReference type="ChEBI" id="CHEBI:90376"/>
        <dbReference type="ChEBI" id="CHEBI:90379"/>
    </reaction>
    <physiologicalReaction direction="left-to-right" evidence="20">
        <dbReference type="Rhea" id="RHEA:48377"/>
    </physiologicalReaction>
</comment>
<evidence type="ECO:0000256" key="5">
    <source>
        <dbReference type="ARBA" id="ARBA00022676"/>
    </source>
</evidence>
<feature type="domain" description="Fucosyltransferase N-terminal" evidence="26">
    <location>
        <begin position="18"/>
        <end position="123"/>
    </location>
</feature>
<dbReference type="InterPro" id="IPR031481">
    <property type="entry name" value="Glyco_tran_10_N"/>
</dbReference>
<reference evidence="27" key="3">
    <citation type="submission" date="2025-09" db="UniProtKB">
        <authorList>
            <consortium name="Ensembl"/>
        </authorList>
    </citation>
    <scope>IDENTIFICATION</scope>
</reference>
<comment type="catalytic activity">
    <reaction evidence="19">
        <text>an N-acetyl-alpha-neuraminyl-(2-&gt;3)-beta-D-galactosyl-(1-&gt;4)-N-acetyl-beta-D-glucosaminyl derivative + GDP-beta-L-fucose = an alpha-Neu5Ac-(2-&gt;3)-beta-D-Gal-(1-&gt;4)-[alpha-L-Fuc-(1-&gt;3)]-beta-D-GlcNAc derivative + GDP + H(+)</text>
        <dbReference type="Rhea" id="RHEA:56076"/>
        <dbReference type="ChEBI" id="CHEBI:15378"/>
        <dbReference type="ChEBI" id="CHEBI:57273"/>
        <dbReference type="ChEBI" id="CHEBI:58189"/>
        <dbReference type="ChEBI" id="CHEBI:136545"/>
        <dbReference type="ChEBI" id="CHEBI:139509"/>
    </reaction>
    <physiologicalReaction direction="left-to-right" evidence="19">
        <dbReference type="Rhea" id="RHEA:56077"/>
    </physiologicalReaction>
</comment>
<comment type="catalytic activity">
    <reaction evidence="16">
        <text>alpha-D-galactosyl-(1-&gt;3)-beta-D-galactosyl-(1-&gt;4)-N-acetyl-beta-D-glucosaminyl-(1-&gt;3)-beta-D-galactosyl-(1-&gt;4)-beta-D-glucosyl-(1&lt;-&gt;1')-ceramide + GDP-beta-L-fucose = a neolactoside IV(3)-alpha-Gal,III(3)-alpha-Fuc-nLc4Cer + GDP + H(+)</text>
        <dbReference type="Rhea" id="RHEA:48380"/>
        <dbReference type="ChEBI" id="CHEBI:15378"/>
        <dbReference type="ChEBI" id="CHEBI:57273"/>
        <dbReference type="ChEBI" id="CHEBI:58189"/>
        <dbReference type="ChEBI" id="CHEBI:90380"/>
        <dbReference type="ChEBI" id="CHEBI:90381"/>
    </reaction>
    <physiologicalReaction direction="left-to-right" evidence="16">
        <dbReference type="Rhea" id="RHEA:48381"/>
    </physiologicalReaction>
</comment>
<proteinExistence type="inferred from homology"/>
<accession>A0A3B4BP72</accession>
<dbReference type="GeneTree" id="ENSGT00940000155095"/>
<dbReference type="InterPro" id="IPR055270">
    <property type="entry name" value="Glyco_tran_10_C"/>
</dbReference>
<keyword evidence="9" id="KW-1133">Transmembrane helix</keyword>
<evidence type="ECO:0000256" key="21">
    <source>
        <dbReference type="ARBA" id="ARBA00037848"/>
    </source>
</evidence>
<dbReference type="GO" id="GO:0017083">
    <property type="term" value="F:4-galactosyl-N-acetylglucosaminide 3-alpha-L-fucosyltransferase activity"/>
    <property type="evidence" value="ECO:0007669"/>
    <property type="project" value="UniProtKB-EC"/>
</dbReference>
<comment type="subunit">
    <text evidence="4">Homodimer.</text>
</comment>
<dbReference type="FunFam" id="3.40.50.11660:FF:000001">
    <property type="entry name" value="alpha-(1,3)-fucosyltransferase 9"/>
    <property type="match status" value="1"/>
</dbReference>
<comment type="pathway">
    <text evidence="2">Glycolipid biosynthesis.</text>
</comment>
<gene>
    <name evidence="27" type="primary">FUT9</name>
</gene>
<evidence type="ECO:0000259" key="26">
    <source>
        <dbReference type="Pfam" id="PF17039"/>
    </source>
</evidence>
<dbReference type="Gene3D" id="3.40.50.11660">
    <property type="entry name" value="Glycosyl transferase family 10, C-terminal domain"/>
    <property type="match status" value="1"/>
</dbReference>
<evidence type="ECO:0000256" key="2">
    <source>
        <dbReference type="ARBA" id="ARBA00004934"/>
    </source>
</evidence>
<evidence type="ECO:0000256" key="15">
    <source>
        <dbReference type="ARBA" id="ARBA00029329"/>
    </source>
</evidence>
<dbReference type="Pfam" id="PF00852">
    <property type="entry name" value="Glyco_transf_10"/>
    <property type="match status" value="1"/>
</dbReference>
<evidence type="ECO:0000256" key="20">
    <source>
        <dbReference type="ARBA" id="ARBA00036757"/>
    </source>
</evidence>
<dbReference type="Ensembl" id="ENSPNAT00000012281.2">
    <property type="protein sequence ID" value="ENSPNAP00000001378.2"/>
    <property type="gene ID" value="ENSPNAG00000008125.2"/>
</dbReference>
<keyword evidence="5 24" id="KW-0328">Glycosyltransferase</keyword>
<keyword evidence="7 24" id="KW-0812">Transmembrane</keyword>
<dbReference type="AlphaFoldDB" id="A0A3B4BP72"/>
<feature type="domain" description="Fucosyltransferase C-terminal" evidence="25">
    <location>
        <begin position="138"/>
        <end position="311"/>
    </location>
</feature>
<evidence type="ECO:0000256" key="4">
    <source>
        <dbReference type="ARBA" id="ARBA00011738"/>
    </source>
</evidence>
<dbReference type="InterPro" id="IPR001503">
    <property type="entry name" value="Glyco_trans_10"/>
</dbReference>
<comment type="catalytic activity">
    <reaction evidence="18">
        <text>alpha-N-glycoloylneuraminosyl-(2-&gt;3)-beta-D-galactosyl-(1-&gt;4)-N-acetyl-beta-D-glucosaminyl-(1-&gt;3)-beta-D-galactosyl-(1-&gt;4)-N-acetyl-beta-D-glucosaminyl-(1-&gt;3)-beta-D-galactosyl-(1-&gt;4)-beta-D-glucosyl-(1&lt;-&gt;1')-ceramide + GDP-beta-L-fucose = alpha-N-glycoloylneuraminosyl-(2-&gt;3)-beta-D-galactosyl-(1-&gt;4)-N-acetyl-beta-D-glucosaminyl-(1-&gt;3)-beta-D-galactosyl-(1-&gt;4)-[alpha-L-fucosyl-(1-&gt;3)]-N-acetyl-beta-D-glucosaminyl-(1-&gt;3)-beta-D-galactosyl-(1-&gt;4)-beta-D-glucosyl-(1&lt;-&gt;1')-ceramide + GDP + H(+)</text>
        <dbReference type="Rhea" id="RHEA:48388"/>
        <dbReference type="ChEBI" id="CHEBI:15378"/>
        <dbReference type="ChEBI" id="CHEBI:57273"/>
        <dbReference type="ChEBI" id="CHEBI:58189"/>
        <dbReference type="ChEBI" id="CHEBI:90383"/>
        <dbReference type="ChEBI" id="CHEBI:90384"/>
    </reaction>
    <physiologicalReaction direction="left-to-right" evidence="18">
        <dbReference type="Rhea" id="RHEA:48389"/>
    </physiologicalReaction>
</comment>
<dbReference type="GO" id="GO:0006629">
    <property type="term" value="P:lipid metabolic process"/>
    <property type="evidence" value="ECO:0007669"/>
    <property type="project" value="UniProtKB-KW"/>
</dbReference>
<evidence type="ECO:0000256" key="8">
    <source>
        <dbReference type="ARBA" id="ARBA00022968"/>
    </source>
</evidence>
<keyword evidence="11" id="KW-0443">Lipid metabolism</keyword>
<comment type="pathway">
    <text evidence="1">Protein modification; protein glycosylation.</text>
</comment>
<dbReference type="PANTHER" id="PTHR11929">
    <property type="entry name" value="ALPHA- 1,3 -FUCOSYLTRANSFERASE"/>
    <property type="match status" value="1"/>
</dbReference>
<comment type="catalytic activity">
    <reaction evidence="17">
        <text>an alpha-Neu5Ac-(2-&gt;3)-beta-D-Gal-(1-&gt;4)-beta-D-GlcNAc-(1-&gt;3)-beta-D-Gal-(1-&gt;4)-beta-D-GlcNAc derivative + GDP-beta-L-fucose = an alpha-Neu5Ac-(2-&gt;3)-beta-D-Gal-(1-&gt;4)-beta-D-GlcNAc-(1-&gt;3)-beta-D-Gal-(1-&gt;4)-[alpha-L-Fuc-(1-&gt;3)]-beta-D-GlcNAc derivative + GDP + H(+)</text>
        <dbReference type="Rhea" id="RHEA:68044"/>
        <dbReference type="ChEBI" id="CHEBI:15378"/>
        <dbReference type="ChEBI" id="CHEBI:57273"/>
        <dbReference type="ChEBI" id="CHEBI:58189"/>
        <dbReference type="ChEBI" id="CHEBI:145343"/>
        <dbReference type="ChEBI" id="CHEBI:176900"/>
    </reaction>
    <physiologicalReaction direction="left-to-right" evidence="17">
        <dbReference type="Rhea" id="RHEA:68045"/>
    </physiologicalReaction>
</comment>
<evidence type="ECO:0000313" key="27">
    <source>
        <dbReference type="Ensembl" id="ENSPNAP00000001378.2"/>
    </source>
</evidence>
<dbReference type="OMA" id="MRYLYRT"/>
<evidence type="ECO:0000259" key="25">
    <source>
        <dbReference type="Pfam" id="PF00852"/>
    </source>
</evidence>
<keyword evidence="28" id="KW-1185">Reference proteome</keyword>
<organism evidence="27 28">
    <name type="scientific">Pygocentrus nattereri</name>
    <name type="common">Red-bellied piranha</name>
    <dbReference type="NCBI Taxonomy" id="42514"/>
    <lineage>
        <taxon>Eukaryota</taxon>
        <taxon>Metazoa</taxon>
        <taxon>Chordata</taxon>
        <taxon>Craniata</taxon>
        <taxon>Vertebrata</taxon>
        <taxon>Euteleostomi</taxon>
        <taxon>Actinopterygii</taxon>
        <taxon>Neopterygii</taxon>
        <taxon>Teleostei</taxon>
        <taxon>Ostariophysi</taxon>
        <taxon>Characiformes</taxon>
        <taxon>Characoidei</taxon>
        <taxon>Pygocentrus</taxon>
    </lineage>
</organism>
<evidence type="ECO:0000256" key="23">
    <source>
        <dbReference type="ARBA" id="ARBA00043838"/>
    </source>
</evidence>
<evidence type="ECO:0000256" key="17">
    <source>
        <dbReference type="ARBA" id="ARBA00036234"/>
    </source>
</evidence>
<protein>
    <recommendedName>
        <fullName evidence="24">Fucosyltransferase</fullName>
        <ecNumber evidence="24">2.4.1.-</ecNumber>
    </recommendedName>
</protein>
<sequence length="314" mass="37225">NNDVLSKHFEILKDELATVVLIWTWPFGRQFDLRSCSSLYNITGCRLTSDRSQYPKAHGVMFHHREICHNLPSLLTIPRSPLQKWVWMNMESPANSPRLPGPASLFNLTANYRRDSDVWVPYGRVVEASNDDKAFKIPNKDKLVCWIVNNWNDSFWRVKYFNQLSNHIKVDTFGGHFGRYLSYRDYFKTMSSCKFYLSFENSIHKDYITEKLFNPMISGTVPVVLGPPRANYEEFIPADSFIHVNDFKTPQELAEHLTYLDQNQEMYEQYFTWRKHFVARRSDFGVEHACRICDHIKQHKGYRVFKHLNTWYWG</sequence>
<evidence type="ECO:0000256" key="6">
    <source>
        <dbReference type="ARBA" id="ARBA00022679"/>
    </source>
</evidence>
<name>A0A3B4BP72_PYGNA</name>
<dbReference type="SUPFAM" id="SSF53756">
    <property type="entry name" value="UDP-Glycosyltransferase/glycogen phosphorylase"/>
    <property type="match status" value="1"/>
</dbReference>
<comment type="similarity">
    <text evidence="3 24">Belongs to the glycosyltransferase 10 family.</text>
</comment>
<reference evidence="27" key="2">
    <citation type="submission" date="2025-08" db="UniProtKB">
        <authorList>
            <consortium name="Ensembl"/>
        </authorList>
    </citation>
    <scope>IDENTIFICATION</scope>
</reference>
<evidence type="ECO:0000256" key="24">
    <source>
        <dbReference type="RuleBase" id="RU003832"/>
    </source>
</evidence>